<reference evidence="19 20" key="1">
    <citation type="journal article" date="2024" name="BMC Genomics">
        <title>De novo assembly and annotation of Popillia japonica's genome with initial clues to its potential as an invasive pest.</title>
        <authorList>
            <person name="Cucini C."/>
            <person name="Boschi S."/>
            <person name="Funari R."/>
            <person name="Cardaioli E."/>
            <person name="Iannotti N."/>
            <person name="Marturano G."/>
            <person name="Paoli F."/>
            <person name="Bruttini M."/>
            <person name="Carapelli A."/>
            <person name="Frati F."/>
            <person name="Nardi F."/>
        </authorList>
    </citation>
    <scope>NUCLEOTIDE SEQUENCE [LARGE SCALE GENOMIC DNA]</scope>
    <source>
        <strain evidence="19">DMR45628</strain>
    </source>
</reference>
<keyword evidence="6" id="KW-0479">Metal-binding</keyword>
<dbReference type="CDD" id="cd03875">
    <property type="entry name" value="M28_Fxna_like"/>
    <property type="match status" value="1"/>
</dbReference>
<keyword evidence="8" id="KW-0256">Endoplasmic reticulum</keyword>
<evidence type="ECO:0000256" key="12">
    <source>
        <dbReference type="ARBA" id="ARBA00023136"/>
    </source>
</evidence>
<organism evidence="19 20">
    <name type="scientific">Popillia japonica</name>
    <name type="common">Japanese beetle</name>
    <dbReference type="NCBI Taxonomy" id="7064"/>
    <lineage>
        <taxon>Eukaryota</taxon>
        <taxon>Metazoa</taxon>
        <taxon>Ecdysozoa</taxon>
        <taxon>Arthropoda</taxon>
        <taxon>Hexapoda</taxon>
        <taxon>Insecta</taxon>
        <taxon>Pterygota</taxon>
        <taxon>Neoptera</taxon>
        <taxon>Endopterygota</taxon>
        <taxon>Coleoptera</taxon>
        <taxon>Polyphaga</taxon>
        <taxon>Scarabaeiformia</taxon>
        <taxon>Scarabaeidae</taxon>
        <taxon>Rutelinae</taxon>
        <taxon>Popillia</taxon>
    </lineage>
</organism>
<evidence type="ECO:0000256" key="3">
    <source>
        <dbReference type="ARBA" id="ARBA00010918"/>
    </source>
</evidence>
<evidence type="ECO:0000256" key="1">
    <source>
        <dbReference type="ARBA" id="ARBA00001947"/>
    </source>
</evidence>
<evidence type="ECO:0000313" key="20">
    <source>
        <dbReference type="Proteomes" id="UP001458880"/>
    </source>
</evidence>
<dbReference type="SUPFAM" id="SSF53187">
    <property type="entry name" value="Zn-dependent exopeptidases"/>
    <property type="match status" value="1"/>
</dbReference>
<dbReference type="Pfam" id="PF22249">
    <property type="entry name" value="ERMP1-TM"/>
    <property type="match status" value="1"/>
</dbReference>
<dbReference type="GO" id="GO:0046872">
    <property type="term" value="F:metal ion binding"/>
    <property type="evidence" value="ECO:0007669"/>
    <property type="project" value="UniProtKB-KW"/>
</dbReference>
<comment type="subcellular location">
    <subcellularLocation>
        <location evidence="2">Endoplasmic reticulum membrane</location>
        <topology evidence="2">Multi-pass membrane protein</topology>
    </subcellularLocation>
</comment>
<keyword evidence="5 15" id="KW-0812">Transmembrane</keyword>
<dbReference type="InterPro" id="IPR048024">
    <property type="entry name" value="Fxna-like_M28_dom"/>
</dbReference>
<feature type="domain" description="Peptidase M28" evidence="16">
    <location>
        <begin position="186"/>
        <end position="349"/>
    </location>
</feature>
<evidence type="ECO:0000256" key="10">
    <source>
        <dbReference type="ARBA" id="ARBA00022989"/>
    </source>
</evidence>
<keyword evidence="4" id="KW-0645">Protease</keyword>
<dbReference type="EMBL" id="JASPKY010000431">
    <property type="protein sequence ID" value="KAK9700746.1"/>
    <property type="molecule type" value="Genomic_DNA"/>
</dbReference>
<comment type="caution">
    <text evidence="19">The sequence shown here is derived from an EMBL/GenBank/DDBJ whole genome shotgun (WGS) entry which is preliminary data.</text>
</comment>
<feature type="transmembrane region" description="Helical" evidence="15">
    <location>
        <begin position="458"/>
        <end position="481"/>
    </location>
</feature>
<evidence type="ECO:0000256" key="2">
    <source>
        <dbReference type="ARBA" id="ARBA00004477"/>
    </source>
</evidence>
<evidence type="ECO:0000256" key="15">
    <source>
        <dbReference type="SAM" id="Phobius"/>
    </source>
</evidence>
<evidence type="ECO:0000256" key="6">
    <source>
        <dbReference type="ARBA" id="ARBA00022723"/>
    </source>
</evidence>
<feature type="transmembrane region" description="Helical" evidence="15">
    <location>
        <begin position="620"/>
        <end position="643"/>
    </location>
</feature>
<feature type="domain" description="Peptidase M28" evidence="16">
    <location>
        <begin position="134"/>
        <end position="182"/>
    </location>
</feature>
<keyword evidence="20" id="KW-1185">Reference proteome</keyword>
<dbReference type="InterPro" id="IPR053974">
    <property type="entry name" value="ERMP1_1-A_TM"/>
</dbReference>
<evidence type="ECO:0000256" key="4">
    <source>
        <dbReference type="ARBA" id="ARBA00022670"/>
    </source>
</evidence>
<dbReference type="InterPro" id="IPR007484">
    <property type="entry name" value="Peptidase_M28"/>
</dbReference>
<keyword evidence="13" id="KW-0325">Glycoprotein</keyword>
<gene>
    <name evidence="19" type="ORF">QE152_g31055</name>
</gene>
<dbReference type="Proteomes" id="UP001458880">
    <property type="component" value="Unassembled WGS sequence"/>
</dbReference>
<keyword evidence="7" id="KW-0378">Hydrolase</keyword>
<dbReference type="GO" id="GO:0005789">
    <property type="term" value="C:endoplasmic reticulum membrane"/>
    <property type="evidence" value="ECO:0007669"/>
    <property type="project" value="UniProtKB-SubCell"/>
</dbReference>
<accession>A0AAW1JCS1</accession>
<evidence type="ECO:0000256" key="9">
    <source>
        <dbReference type="ARBA" id="ARBA00022833"/>
    </source>
</evidence>
<evidence type="ECO:0000256" key="11">
    <source>
        <dbReference type="ARBA" id="ARBA00023049"/>
    </source>
</evidence>
<sequence>MTSDMQIHKAFSISLLQTAAFFVYAAIIIGVVIILDNRLPAPVTLDNEVKNPELFVAERAHKNLQKLTENGSRVVGSYENEIGAVNFLYNELVQIRELADIHKNLDIDIQTVSGSYYLDFKPFGAYNVYSNVQNVIAKIHASNFSKHNILINAHFDSVPTSPGGSDDGIMCVVMLEVIRKICQWNGGSDDGIMCVVMLEVIRKICQWNGTLKYNLIFLFNGAEESPLQASHGFITQHKWAKDVKAVINLEAAGSGGKAILFQSGPGHAWLLNYYSKVPHPYGQVAGEEIFQSNLVPSDTDFRIFRDYGGAVGFDFAFFKNGYRYHTKFDTFEDIPMGSYQHIGDNILELLKSIGSAPEIQYNDPTYSKAVYFDVLGLFMIHYQQYIGTIVNLLFVLFSGLVAYKSFRDFNLGRNWKTKIYLIVTAIVLLVGWVCAIAGVLSIGFLLDICNFSMSWYGSPYLILGLYGVPTVMFSCLPLIAWNYYNSRLHFSTRVQSQLQSSIVRLIWTVILLVLTCLGMRSAYALMIPVAFNTVGSLFVHLTRLHHSANGWKITYILVNIFPSIMLIYQTITVLSLFIPITGRIGNDKNADIIVGVMFASLIIIISSFYIHFVTLMKRPLWLIYVFFATFLIHVAIVVSPLGFPYTGNPVSPAPQRFMIYHTSRTFEQEGVVKQDSGYFVVNLDRRSPKSVIPYVRQFRKE</sequence>
<evidence type="ECO:0000259" key="18">
    <source>
        <dbReference type="Pfam" id="PF22249"/>
    </source>
</evidence>
<dbReference type="Pfam" id="PF04389">
    <property type="entry name" value="Peptidase_M28"/>
    <property type="match status" value="2"/>
</dbReference>
<feature type="transmembrane region" description="Helical" evidence="15">
    <location>
        <begin position="556"/>
        <end position="580"/>
    </location>
</feature>
<protein>
    <recommendedName>
        <fullName evidence="14">FXNA-like protease</fullName>
    </recommendedName>
</protein>
<feature type="transmembrane region" description="Helical" evidence="15">
    <location>
        <begin position="419"/>
        <end position="446"/>
    </location>
</feature>
<dbReference type="FunFam" id="3.40.630.10:FF:000008">
    <property type="entry name" value="Endoplasmic reticulum metallopeptidase 1"/>
    <property type="match status" value="1"/>
</dbReference>
<keyword evidence="9" id="KW-0862">Zinc</keyword>
<evidence type="ECO:0000256" key="5">
    <source>
        <dbReference type="ARBA" id="ARBA00022692"/>
    </source>
</evidence>
<dbReference type="InterPro" id="IPR053973">
    <property type="entry name" value="ERMP1-like_C"/>
</dbReference>
<feature type="transmembrane region" description="Helical" evidence="15">
    <location>
        <begin position="502"/>
        <end position="520"/>
    </location>
</feature>
<feature type="transmembrane region" description="Helical" evidence="15">
    <location>
        <begin position="526"/>
        <end position="544"/>
    </location>
</feature>
<dbReference type="Gene3D" id="3.40.630.10">
    <property type="entry name" value="Zn peptidases"/>
    <property type="match status" value="2"/>
</dbReference>
<dbReference type="Pfam" id="PF22248">
    <property type="entry name" value="ERMP1_C"/>
    <property type="match status" value="1"/>
</dbReference>
<evidence type="ECO:0000256" key="13">
    <source>
        <dbReference type="ARBA" id="ARBA00023180"/>
    </source>
</evidence>
<dbReference type="PANTHER" id="PTHR12147">
    <property type="entry name" value="METALLOPEPTIDASE M28 FAMILY MEMBER"/>
    <property type="match status" value="1"/>
</dbReference>
<dbReference type="PANTHER" id="PTHR12147:SF22">
    <property type="entry name" value="ENDOPLASMIC RETICULUM METALLOPEPTIDASE 1"/>
    <property type="match status" value="1"/>
</dbReference>
<dbReference type="InterPro" id="IPR045175">
    <property type="entry name" value="M28_fam"/>
</dbReference>
<feature type="transmembrane region" description="Helical" evidence="15">
    <location>
        <begin position="12"/>
        <end position="35"/>
    </location>
</feature>
<dbReference type="AlphaFoldDB" id="A0AAW1JCS1"/>
<evidence type="ECO:0000259" key="16">
    <source>
        <dbReference type="Pfam" id="PF04389"/>
    </source>
</evidence>
<evidence type="ECO:0000256" key="7">
    <source>
        <dbReference type="ARBA" id="ARBA00022801"/>
    </source>
</evidence>
<keyword evidence="11" id="KW-0482">Metalloprotease</keyword>
<feature type="transmembrane region" description="Helical" evidence="15">
    <location>
        <begin position="592"/>
        <end position="613"/>
    </location>
</feature>
<keyword evidence="10 15" id="KW-1133">Transmembrane helix</keyword>
<evidence type="ECO:0000256" key="14">
    <source>
        <dbReference type="ARBA" id="ARBA00078796"/>
    </source>
</evidence>
<keyword evidence="12 15" id="KW-0472">Membrane</keyword>
<dbReference type="GO" id="GO:0008235">
    <property type="term" value="F:metalloexopeptidase activity"/>
    <property type="evidence" value="ECO:0007669"/>
    <property type="project" value="InterPro"/>
</dbReference>
<proteinExistence type="inferred from homology"/>
<feature type="transmembrane region" description="Helical" evidence="15">
    <location>
        <begin position="385"/>
        <end position="403"/>
    </location>
</feature>
<feature type="domain" description="Endoplasmic reticulum metallopeptidase 1-like C-terminal" evidence="17">
    <location>
        <begin position="652"/>
        <end position="700"/>
    </location>
</feature>
<comment type="similarity">
    <text evidence="3">Belongs to the peptidase M28 family.</text>
</comment>
<name>A0AAW1JCS1_POPJA</name>
<evidence type="ECO:0000259" key="17">
    <source>
        <dbReference type="Pfam" id="PF22248"/>
    </source>
</evidence>
<evidence type="ECO:0000313" key="19">
    <source>
        <dbReference type="EMBL" id="KAK9700746.1"/>
    </source>
</evidence>
<evidence type="ECO:0000256" key="8">
    <source>
        <dbReference type="ARBA" id="ARBA00022824"/>
    </source>
</evidence>
<feature type="domain" description="Endoplasmic reticulum metallopeptidase 1/1-A TM" evidence="18">
    <location>
        <begin position="421"/>
        <end position="634"/>
    </location>
</feature>
<dbReference type="GO" id="GO:0006508">
    <property type="term" value="P:proteolysis"/>
    <property type="evidence" value="ECO:0007669"/>
    <property type="project" value="UniProtKB-KW"/>
</dbReference>
<comment type="cofactor">
    <cofactor evidence="1">
        <name>Zn(2+)</name>
        <dbReference type="ChEBI" id="CHEBI:29105"/>
    </cofactor>
</comment>